<gene>
    <name evidence="1" type="ORF">HPB49_024525</name>
</gene>
<proteinExistence type="predicted"/>
<dbReference type="Proteomes" id="UP000821865">
    <property type="component" value="Chromosome 7"/>
</dbReference>
<comment type="caution">
    <text evidence="1">The sequence shown here is derived from an EMBL/GenBank/DDBJ whole genome shotgun (WGS) entry which is preliminary data.</text>
</comment>
<accession>A0ACB8CIC0</accession>
<keyword evidence="2" id="KW-1185">Reference proteome</keyword>
<sequence>MASLVEAVAVSDSGEYLAHSSSDGRLKLWDTSTGRLKQEYTPSAHLSAKCTCLSWGPTRQGFATHKKRKRQKTSDDAADALSEASLLAMGTAEGTVLLYSLTRGDLHSELTGGHTAAVNGVSWHAKSDSLFSVSDDQHIVHWSVSSCKVKSKWKADRHSVYAVAAVDANTVLTASSSIKWWNVDTKSIVMKFTGHVTEVRQILPVFVPSKTGEGRTYFLTCAANDRQCQMVLEHCRHLEKGAGSSSLANFVLSEEAVHISISNTSENSKTAHLSAVTKSGALHIFELQLNGRCRTPVQPKFTVQVATETQNGRAPKPQPVAILAAAFSPTGDRLLLCYNNFLLPSFEHLNVATDLREQTWLVRQVKPPVSCAVEDGVSQVKQPVLPKREVKTLAPGHLAPSIGKHKTPADSMGQLPMEERLLAVAQASGKEPPRADNLSQLLLQGLQSEDPRLLNSVLQRTDEALLRNTVRRLPLSSVLSLLKELQQRMHSRGSGVYPYMKWTKMVVSTHTSYLMTCKEASTLLNPLLELLEARTEMFEKVCRLRGKVDLIMAQVSTRHEAVELPTEPLCLVNDDSSDDDMDQDPEGQDTDEEESNIWELSDGERSQSEAGENSGVEDGEAGSEQESSQDEDDGSDIA</sequence>
<evidence type="ECO:0000313" key="2">
    <source>
        <dbReference type="Proteomes" id="UP000821865"/>
    </source>
</evidence>
<dbReference type="EMBL" id="CM023476">
    <property type="protein sequence ID" value="KAH7942484.1"/>
    <property type="molecule type" value="Genomic_DNA"/>
</dbReference>
<protein>
    <submittedName>
        <fullName evidence="1">Uncharacterized protein</fullName>
    </submittedName>
</protein>
<organism evidence="1 2">
    <name type="scientific">Dermacentor silvarum</name>
    <name type="common">Tick</name>
    <dbReference type="NCBI Taxonomy" id="543639"/>
    <lineage>
        <taxon>Eukaryota</taxon>
        <taxon>Metazoa</taxon>
        <taxon>Ecdysozoa</taxon>
        <taxon>Arthropoda</taxon>
        <taxon>Chelicerata</taxon>
        <taxon>Arachnida</taxon>
        <taxon>Acari</taxon>
        <taxon>Parasitiformes</taxon>
        <taxon>Ixodida</taxon>
        <taxon>Ixodoidea</taxon>
        <taxon>Ixodidae</taxon>
        <taxon>Rhipicephalinae</taxon>
        <taxon>Dermacentor</taxon>
    </lineage>
</organism>
<evidence type="ECO:0000313" key="1">
    <source>
        <dbReference type="EMBL" id="KAH7942484.1"/>
    </source>
</evidence>
<name>A0ACB8CIC0_DERSI</name>
<reference evidence="1" key="1">
    <citation type="submission" date="2020-05" db="EMBL/GenBank/DDBJ databases">
        <title>Large-scale comparative analyses of tick genomes elucidate their genetic diversity and vector capacities.</title>
        <authorList>
            <person name="Jia N."/>
            <person name="Wang J."/>
            <person name="Shi W."/>
            <person name="Du L."/>
            <person name="Sun Y."/>
            <person name="Zhan W."/>
            <person name="Jiang J."/>
            <person name="Wang Q."/>
            <person name="Zhang B."/>
            <person name="Ji P."/>
            <person name="Sakyi L.B."/>
            <person name="Cui X."/>
            <person name="Yuan T."/>
            <person name="Jiang B."/>
            <person name="Yang W."/>
            <person name="Lam T.T.-Y."/>
            <person name="Chang Q."/>
            <person name="Ding S."/>
            <person name="Wang X."/>
            <person name="Zhu J."/>
            <person name="Ruan X."/>
            <person name="Zhao L."/>
            <person name="Wei J."/>
            <person name="Que T."/>
            <person name="Du C."/>
            <person name="Cheng J."/>
            <person name="Dai P."/>
            <person name="Han X."/>
            <person name="Huang E."/>
            <person name="Gao Y."/>
            <person name="Liu J."/>
            <person name="Shao H."/>
            <person name="Ye R."/>
            <person name="Li L."/>
            <person name="Wei W."/>
            <person name="Wang X."/>
            <person name="Wang C."/>
            <person name="Yang T."/>
            <person name="Huo Q."/>
            <person name="Li W."/>
            <person name="Guo W."/>
            <person name="Chen H."/>
            <person name="Zhou L."/>
            <person name="Ni X."/>
            <person name="Tian J."/>
            <person name="Zhou Y."/>
            <person name="Sheng Y."/>
            <person name="Liu T."/>
            <person name="Pan Y."/>
            <person name="Xia L."/>
            <person name="Li J."/>
            <person name="Zhao F."/>
            <person name="Cao W."/>
        </authorList>
    </citation>
    <scope>NUCLEOTIDE SEQUENCE</scope>
    <source>
        <tissue evidence="1">Larvae</tissue>
    </source>
</reference>